<gene>
    <name evidence="5" type="ORF">H7B67_11760</name>
</gene>
<evidence type="ECO:0000313" key="5">
    <source>
        <dbReference type="EMBL" id="MBB6634785.1"/>
    </source>
</evidence>
<name>A0A841SX99_9BACL</name>
<feature type="region of interest" description="Disordered" evidence="2">
    <location>
        <begin position="38"/>
        <end position="63"/>
    </location>
</feature>
<comment type="caution">
    <text evidence="5">The sequence shown here is derived from an EMBL/GenBank/DDBJ whole genome shotgun (WGS) entry which is preliminary data.</text>
</comment>
<evidence type="ECO:0000256" key="1">
    <source>
        <dbReference type="ARBA" id="ARBA00010742"/>
    </source>
</evidence>
<sequence length="360" mass="38539">MNLNRQRSLISRKSFPIAIALLLIAALLQACGANNNANEEAASGSAPDASSSPASASASAAAESPTAAAPSTLTFGFVGVKEPAGVEGWGLHKGIFLEELKKYGVEEIKVVPFQTGPDLNESVIGGRVDVGNSGDTPAILARSSGAKTRIVNFANTEVNTILVGRKDGAQTLDELKGKNVAVVKGSLMYRFLVGYLDEKGLSKDVNVININSIPDTEAALLRGEIDAYAITSTYYSAYKLLKDGSPLLGQATESPSLLSTSVVYATEDYLEKFPGFQKVWTEARQKAYEDLKANPDEYYQWLSDQTGTPIDVLKEIQPIESLPGEALAAEGIDRVKAAKDFLVAEKLAKKDFDVDEWIVK</sequence>
<dbReference type="Proteomes" id="UP000535838">
    <property type="component" value="Unassembled WGS sequence"/>
</dbReference>
<dbReference type="CDD" id="cd01008">
    <property type="entry name" value="PBP2_NrtA_SsuA_CpmA_like"/>
    <property type="match status" value="1"/>
</dbReference>
<dbReference type="InterPro" id="IPR001638">
    <property type="entry name" value="Solute-binding_3/MltF_N"/>
</dbReference>
<dbReference type="Pfam" id="PF09084">
    <property type="entry name" value="NMT1"/>
    <property type="match status" value="1"/>
</dbReference>
<dbReference type="EMBL" id="JACJVQ010000008">
    <property type="protein sequence ID" value="MBB6634785.1"/>
    <property type="molecule type" value="Genomic_DNA"/>
</dbReference>
<evidence type="ECO:0000256" key="3">
    <source>
        <dbReference type="SAM" id="SignalP"/>
    </source>
</evidence>
<keyword evidence="3" id="KW-0732">Signal</keyword>
<dbReference type="RefSeq" id="WP_185120025.1">
    <property type="nucleotide sequence ID" value="NZ_JACJVQ010000008.1"/>
</dbReference>
<dbReference type="SUPFAM" id="SSF53850">
    <property type="entry name" value="Periplasmic binding protein-like II"/>
    <property type="match status" value="1"/>
</dbReference>
<dbReference type="AlphaFoldDB" id="A0A841SX99"/>
<dbReference type="InterPro" id="IPR015168">
    <property type="entry name" value="SsuA/THI5"/>
</dbReference>
<proteinExistence type="inferred from homology"/>
<organism evidence="5 6">
    <name type="scientific">Cohnella thailandensis</name>
    <dbReference type="NCBI Taxonomy" id="557557"/>
    <lineage>
        <taxon>Bacteria</taxon>
        <taxon>Bacillati</taxon>
        <taxon>Bacillota</taxon>
        <taxon>Bacilli</taxon>
        <taxon>Bacillales</taxon>
        <taxon>Paenibacillaceae</taxon>
        <taxon>Cohnella</taxon>
    </lineage>
</organism>
<evidence type="ECO:0000256" key="2">
    <source>
        <dbReference type="SAM" id="MobiDB-lite"/>
    </source>
</evidence>
<feature type="chain" id="PRO_5032735420" evidence="3">
    <location>
        <begin position="33"/>
        <end position="360"/>
    </location>
</feature>
<dbReference type="SMART" id="SM00062">
    <property type="entry name" value="PBPb"/>
    <property type="match status" value="1"/>
</dbReference>
<keyword evidence="6" id="KW-1185">Reference proteome</keyword>
<evidence type="ECO:0000313" key="6">
    <source>
        <dbReference type="Proteomes" id="UP000535838"/>
    </source>
</evidence>
<protein>
    <submittedName>
        <fullName evidence="5">ABC transporter substrate-binding protein</fullName>
    </submittedName>
</protein>
<comment type="similarity">
    <text evidence="1">Belongs to the bacterial solute-binding protein SsuA/TauA family.</text>
</comment>
<dbReference type="PROSITE" id="PS51257">
    <property type="entry name" value="PROKAR_LIPOPROTEIN"/>
    <property type="match status" value="1"/>
</dbReference>
<feature type="signal peptide" evidence="3">
    <location>
        <begin position="1"/>
        <end position="32"/>
    </location>
</feature>
<accession>A0A841SX99</accession>
<evidence type="ECO:0000259" key="4">
    <source>
        <dbReference type="SMART" id="SM00062"/>
    </source>
</evidence>
<reference evidence="5 6" key="1">
    <citation type="submission" date="2020-08" db="EMBL/GenBank/DDBJ databases">
        <title>Cohnella phylogeny.</title>
        <authorList>
            <person name="Dunlap C."/>
        </authorList>
    </citation>
    <scope>NUCLEOTIDE SEQUENCE [LARGE SCALE GENOMIC DNA]</scope>
    <source>
        <strain evidence="5 6">DSM 25241</strain>
    </source>
</reference>
<dbReference type="Gene3D" id="3.40.190.10">
    <property type="entry name" value="Periplasmic binding protein-like II"/>
    <property type="match status" value="2"/>
</dbReference>
<feature type="domain" description="Solute-binding protein family 3/N-terminal" evidence="4">
    <location>
        <begin position="72"/>
        <end position="292"/>
    </location>
</feature>
<dbReference type="PANTHER" id="PTHR30024">
    <property type="entry name" value="ALIPHATIC SULFONATES-BINDING PROTEIN-RELATED"/>
    <property type="match status" value="1"/>
</dbReference>